<organism evidence="1">
    <name type="scientific">marine metagenome</name>
    <dbReference type="NCBI Taxonomy" id="408172"/>
    <lineage>
        <taxon>unclassified sequences</taxon>
        <taxon>metagenomes</taxon>
        <taxon>ecological metagenomes</taxon>
    </lineage>
</organism>
<reference evidence="1" key="1">
    <citation type="submission" date="2018-05" db="EMBL/GenBank/DDBJ databases">
        <authorList>
            <person name="Lanie J.A."/>
            <person name="Ng W.-L."/>
            <person name="Kazmierczak K.M."/>
            <person name="Andrzejewski T.M."/>
            <person name="Davidsen T.M."/>
            <person name="Wayne K.J."/>
            <person name="Tettelin H."/>
            <person name="Glass J.I."/>
            <person name="Rusch D."/>
            <person name="Podicherti R."/>
            <person name="Tsui H.-C.T."/>
            <person name="Winkler M.E."/>
        </authorList>
    </citation>
    <scope>NUCLEOTIDE SEQUENCE</scope>
</reference>
<feature type="non-terminal residue" evidence="1">
    <location>
        <position position="30"/>
    </location>
</feature>
<name>A0A382IBM0_9ZZZZ</name>
<dbReference type="EMBL" id="UINC01066255">
    <property type="protein sequence ID" value="SVB96765.1"/>
    <property type="molecule type" value="Genomic_DNA"/>
</dbReference>
<evidence type="ECO:0000313" key="1">
    <source>
        <dbReference type="EMBL" id="SVB96765.1"/>
    </source>
</evidence>
<dbReference type="AlphaFoldDB" id="A0A382IBM0"/>
<protein>
    <submittedName>
        <fullName evidence="1">Uncharacterized protein</fullName>
    </submittedName>
</protein>
<gene>
    <name evidence="1" type="ORF">METZ01_LOCUS249619</name>
</gene>
<proteinExistence type="predicted"/>
<sequence length="30" mass="3460">MGKIININVILTHGLAFKKEYVKSWRAKSN</sequence>
<accession>A0A382IBM0</accession>